<evidence type="ECO:0000313" key="1">
    <source>
        <dbReference type="EMBL" id="CAF4816691.1"/>
    </source>
</evidence>
<dbReference type="AlphaFoldDB" id="A0A821PYQ9"/>
<sequence length="108" mass="12592">MSEKSDILKEISDLTKKRSSYKGQVTTFIGYLSSFESSSPPEQRDFGELELRVGRLDSLYAKFDDVQTRLECICDDVTYVLEEREEFEKRYFKTLSQAQKLSQIIESL</sequence>
<dbReference type="EMBL" id="CAJOBZ010000007">
    <property type="protein sequence ID" value="CAF4816691.1"/>
    <property type="molecule type" value="Genomic_DNA"/>
</dbReference>
<organism evidence="1 2">
    <name type="scientific">Pieris macdunnoughi</name>
    <dbReference type="NCBI Taxonomy" id="345717"/>
    <lineage>
        <taxon>Eukaryota</taxon>
        <taxon>Metazoa</taxon>
        <taxon>Ecdysozoa</taxon>
        <taxon>Arthropoda</taxon>
        <taxon>Hexapoda</taxon>
        <taxon>Insecta</taxon>
        <taxon>Pterygota</taxon>
        <taxon>Neoptera</taxon>
        <taxon>Endopterygota</taxon>
        <taxon>Lepidoptera</taxon>
        <taxon>Glossata</taxon>
        <taxon>Ditrysia</taxon>
        <taxon>Papilionoidea</taxon>
        <taxon>Pieridae</taxon>
        <taxon>Pierinae</taxon>
        <taxon>Pieris</taxon>
    </lineage>
</organism>
<comment type="caution">
    <text evidence="1">The sequence shown here is derived from an EMBL/GenBank/DDBJ whole genome shotgun (WGS) entry which is preliminary data.</text>
</comment>
<protein>
    <submittedName>
        <fullName evidence="1">Uncharacterized protein</fullName>
    </submittedName>
</protein>
<accession>A0A821PYQ9</accession>
<gene>
    <name evidence="1" type="ORF">PMACD_LOCUS4368</name>
</gene>
<proteinExistence type="predicted"/>
<dbReference type="OrthoDB" id="6927288at2759"/>
<dbReference type="Proteomes" id="UP000663880">
    <property type="component" value="Unassembled WGS sequence"/>
</dbReference>
<reference evidence="1" key="1">
    <citation type="submission" date="2021-02" db="EMBL/GenBank/DDBJ databases">
        <authorList>
            <person name="Steward A R."/>
        </authorList>
    </citation>
    <scope>NUCLEOTIDE SEQUENCE</scope>
</reference>
<name>A0A821PYQ9_9NEOP</name>
<evidence type="ECO:0000313" key="2">
    <source>
        <dbReference type="Proteomes" id="UP000663880"/>
    </source>
</evidence>
<keyword evidence="2" id="KW-1185">Reference proteome</keyword>